<evidence type="ECO:0000313" key="2">
    <source>
        <dbReference type="EMBL" id="MED6192696.1"/>
    </source>
</evidence>
<keyword evidence="1" id="KW-0812">Transmembrane</keyword>
<keyword evidence="3" id="KW-1185">Reference proteome</keyword>
<evidence type="ECO:0008006" key="4">
    <source>
        <dbReference type="Google" id="ProtNLM"/>
    </source>
</evidence>
<accession>A0ABU6X4F5</accession>
<evidence type="ECO:0000256" key="1">
    <source>
        <dbReference type="SAM" id="Phobius"/>
    </source>
</evidence>
<proteinExistence type="predicted"/>
<organism evidence="2 3">
    <name type="scientific">Stylosanthes scabra</name>
    <dbReference type="NCBI Taxonomy" id="79078"/>
    <lineage>
        <taxon>Eukaryota</taxon>
        <taxon>Viridiplantae</taxon>
        <taxon>Streptophyta</taxon>
        <taxon>Embryophyta</taxon>
        <taxon>Tracheophyta</taxon>
        <taxon>Spermatophyta</taxon>
        <taxon>Magnoliopsida</taxon>
        <taxon>eudicotyledons</taxon>
        <taxon>Gunneridae</taxon>
        <taxon>Pentapetalae</taxon>
        <taxon>rosids</taxon>
        <taxon>fabids</taxon>
        <taxon>Fabales</taxon>
        <taxon>Fabaceae</taxon>
        <taxon>Papilionoideae</taxon>
        <taxon>50 kb inversion clade</taxon>
        <taxon>dalbergioids sensu lato</taxon>
        <taxon>Dalbergieae</taxon>
        <taxon>Pterocarpus clade</taxon>
        <taxon>Stylosanthes</taxon>
    </lineage>
</organism>
<sequence>MSSGVGGEATSTVVDAQPSSSVELVMKLGVYDVVYVELIACCYWLSLLVAFLATIEGSVGVQFSAGPPQNWPQPTTSVTLRLSVCHGHTYSRRCH</sequence>
<feature type="transmembrane region" description="Helical" evidence="1">
    <location>
        <begin position="33"/>
        <end position="55"/>
    </location>
</feature>
<evidence type="ECO:0000313" key="3">
    <source>
        <dbReference type="Proteomes" id="UP001341840"/>
    </source>
</evidence>
<gene>
    <name evidence="2" type="ORF">PIB30_012590</name>
</gene>
<keyword evidence="1" id="KW-1133">Transmembrane helix</keyword>
<dbReference type="EMBL" id="JASCZI010211480">
    <property type="protein sequence ID" value="MED6192696.1"/>
    <property type="molecule type" value="Genomic_DNA"/>
</dbReference>
<dbReference type="Proteomes" id="UP001341840">
    <property type="component" value="Unassembled WGS sequence"/>
</dbReference>
<comment type="caution">
    <text evidence="2">The sequence shown here is derived from an EMBL/GenBank/DDBJ whole genome shotgun (WGS) entry which is preliminary data.</text>
</comment>
<protein>
    <recommendedName>
        <fullName evidence="4">Transmembrane protein</fullName>
    </recommendedName>
</protein>
<reference evidence="2 3" key="1">
    <citation type="journal article" date="2023" name="Plants (Basel)">
        <title>Bridging the Gap: Combining Genomics and Transcriptomics Approaches to Understand Stylosanthes scabra, an Orphan Legume from the Brazilian Caatinga.</title>
        <authorList>
            <person name="Ferreira-Neto J.R.C."/>
            <person name="da Silva M.D."/>
            <person name="Binneck E."/>
            <person name="de Melo N.F."/>
            <person name="da Silva R.H."/>
            <person name="de Melo A.L.T.M."/>
            <person name="Pandolfi V."/>
            <person name="Bustamante F.O."/>
            <person name="Brasileiro-Vidal A.C."/>
            <person name="Benko-Iseppon A.M."/>
        </authorList>
    </citation>
    <scope>NUCLEOTIDE SEQUENCE [LARGE SCALE GENOMIC DNA]</scope>
    <source>
        <tissue evidence="2">Leaves</tissue>
    </source>
</reference>
<keyword evidence="1" id="KW-0472">Membrane</keyword>
<name>A0ABU6X4F5_9FABA</name>